<dbReference type="SUPFAM" id="SSF56925">
    <property type="entry name" value="OMPA-like"/>
    <property type="match status" value="1"/>
</dbReference>
<dbReference type="Proteomes" id="UP000297407">
    <property type="component" value="Unassembled WGS sequence"/>
</dbReference>
<dbReference type="InterPro" id="IPR011250">
    <property type="entry name" value="OMP/PagP_B-barrel"/>
</dbReference>
<dbReference type="OrthoDB" id="947434at2"/>
<evidence type="ECO:0000313" key="3">
    <source>
        <dbReference type="Proteomes" id="UP000297407"/>
    </source>
</evidence>
<comment type="caution">
    <text evidence="2">The sequence shown here is derived from an EMBL/GenBank/DDBJ whole genome shotgun (WGS) entry which is preliminary data.</text>
</comment>
<dbReference type="Pfam" id="PF13568">
    <property type="entry name" value="OMP_b-brl_2"/>
    <property type="match status" value="1"/>
</dbReference>
<gene>
    <name evidence="2" type="ORF">E4635_04660</name>
</gene>
<evidence type="ECO:0000313" key="2">
    <source>
        <dbReference type="EMBL" id="TGD59290.1"/>
    </source>
</evidence>
<protein>
    <submittedName>
        <fullName evidence="2">PorT family protein</fullName>
    </submittedName>
</protein>
<reference evidence="2 3" key="1">
    <citation type="submission" date="2019-04" db="EMBL/GenBank/DDBJ databases">
        <title>Flavobacterium sp. strain DS2-A Genome sequencing and assembly.</title>
        <authorList>
            <person name="Kim I."/>
        </authorList>
    </citation>
    <scope>NUCLEOTIDE SEQUENCE [LARGE SCALE GENOMIC DNA]</scope>
    <source>
        <strain evidence="2 3">DS2-A</strain>
    </source>
</reference>
<accession>A0A4Z0LBP9</accession>
<dbReference type="EMBL" id="SRLH01000002">
    <property type="protein sequence ID" value="TGD59290.1"/>
    <property type="molecule type" value="Genomic_DNA"/>
</dbReference>
<name>A0A4Z0LBP9_9FLAO</name>
<feature type="domain" description="Outer membrane protein beta-barrel" evidence="1">
    <location>
        <begin position="15"/>
        <end position="174"/>
    </location>
</feature>
<organism evidence="2 3">
    <name type="scientific">Flavobacterium humi</name>
    <dbReference type="NCBI Taxonomy" id="2562683"/>
    <lineage>
        <taxon>Bacteria</taxon>
        <taxon>Pseudomonadati</taxon>
        <taxon>Bacteroidota</taxon>
        <taxon>Flavobacteriia</taxon>
        <taxon>Flavobacteriales</taxon>
        <taxon>Flavobacteriaceae</taxon>
        <taxon>Flavobacterium</taxon>
    </lineage>
</organism>
<keyword evidence="3" id="KW-1185">Reference proteome</keyword>
<sequence length="204" mass="22534">MIGFTQTAMAQEPNPEQCQVRFGVKGGVNFSNMYTDDVDDENVLTGFHVGVFAKMQFNDNIALQPELLYTTKGSELTYNNAFAEGTAKFRLNYIEAPVLLVVNLTDNLNVHAGPYFAYLIDGKATNDSDANFFDSEEELDNDDFNKFDFGLSAGLGFDFDSFSVGARYNYGLTTVGKDRDFGGTTYTFPDGKNSAINVYAAFSF</sequence>
<evidence type="ECO:0000259" key="1">
    <source>
        <dbReference type="Pfam" id="PF13568"/>
    </source>
</evidence>
<dbReference type="InterPro" id="IPR025665">
    <property type="entry name" value="Beta-barrel_OMP_2"/>
</dbReference>
<dbReference type="AlphaFoldDB" id="A0A4Z0LBP9"/>
<proteinExistence type="predicted"/>
<dbReference type="Gene3D" id="2.40.160.20">
    <property type="match status" value="1"/>
</dbReference>